<dbReference type="GO" id="GO:0005886">
    <property type="term" value="C:plasma membrane"/>
    <property type="evidence" value="ECO:0007669"/>
    <property type="project" value="UniProtKB-SubCell"/>
</dbReference>
<evidence type="ECO:0000313" key="11">
    <source>
        <dbReference type="EMBL" id="PNT59853.1"/>
    </source>
</evidence>
<feature type="transmembrane region" description="Helical" evidence="8">
    <location>
        <begin position="104"/>
        <end position="129"/>
    </location>
</feature>
<dbReference type="ExpressionAtlas" id="A0A2K2CCV3">
    <property type="expression patterns" value="baseline and differential"/>
</dbReference>
<dbReference type="Proteomes" id="UP000006729">
    <property type="component" value="Chromosome 1"/>
</dbReference>
<evidence type="ECO:0000256" key="2">
    <source>
        <dbReference type="ARBA" id="ARBA00007651"/>
    </source>
</evidence>
<dbReference type="InterPro" id="IPR006702">
    <property type="entry name" value="CASP_dom"/>
</dbReference>
<dbReference type="InterPro" id="IPR006459">
    <property type="entry name" value="CASP/CASPL"/>
</dbReference>
<dbReference type="Gramene" id="Potri.001G436400.1.v4.1">
    <property type="protein sequence ID" value="Potri.001G436400.1.v4.1"/>
    <property type="gene ID" value="Potri.001G436400.v4.1"/>
</dbReference>
<dbReference type="PANTHER" id="PTHR33573:SF46">
    <property type="entry name" value="CASP-LIKE PROTEIN 2A1"/>
    <property type="match status" value="1"/>
</dbReference>
<evidence type="ECO:0000256" key="5">
    <source>
        <dbReference type="ARBA" id="ARBA00022692"/>
    </source>
</evidence>
<evidence type="ECO:0000313" key="12">
    <source>
        <dbReference type="Proteomes" id="UP000006729"/>
    </source>
</evidence>
<keyword evidence="12" id="KW-1185">Reference proteome</keyword>
<keyword evidence="5 8" id="KW-0812">Transmembrane</keyword>
<keyword evidence="7 8" id="KW-0472">Membrane</keyword>
<feature type="transmembrane region" description="Helical" evidence="8">
    <location>
        <begin position="33"/>
        <end position="51"/>
    </location>
</feature>
<dbReference type="KEGG" id="pop:7459167"/>
<proteinExistence type="inferred from homology"/>
<dbReference type="Pfam" id="PF04535">
    <property type="entry name" value="CASP_dom"/>
    <property type="match status" value="1"/>
</dbReference>
<evidence type="ECO:0000256" key="9">
    <source>
        <dbReference type="SAM" id="MobiDB-lite"/>
    </source>
</evidence>
<dbReference type="OMA" id="TWSSACE"/>
<dbReference type="PANTHER" id="PTHR33573">
    <property type="entry name" value="CASP-LIKE PROTEIN 4A4"/>
    <property type="match status" value="1"/>
</dbReference>
<feature type="domain" description="Casparian strip membrane protein" evidence="10">
    <location>
        <begin position="25"/>
        <end position="165"/>
    </location>
</feature>
<protein>
    <recommendedName>
        <fullName evidence="8">CASP-like protein</fullName>
    </recommendedName>
</protein>
<dbReference type="NCBIfam" id="TIGR01569">
    <property type="entry name" value="A_tha_TIGR01569"/>
    <property type="match status" value="1"/>
</dbReference>
<evidence type="ECO:0000256" key="1">
    <source>
        <dbReference type="ARBA" id="ARBA00004651"/>
    </source>
</evidence>
<feature type="transmembrane region" description="Helical" evidence="8">
    <location>
        <begin position="153"/>
        <end position="172"/>
    </location>
</feature>
<evidence type="ECO:0000256" key="7">
    <source>
        <dbReference type="ARBA" id="ARBA00023136"/>
    </source>
</evidence>
<evidence type="ECO:0000256" key="6">
    <source>
        <dbReference type="ARBA" id="ARBA00022989"/>
    </source>
</evidence>
<evidence type="ECO:0000256" key="3">
    <source>
        <dbReference type="ARBA" id="ARBA00011489"/>
    </source>
</evidence>
<evidence type="ECO:0000256" key="8">
    <source>
        <dbReference type="RuleBase" id="RU361233"/>
    </source>
</evidence>
<keyword evidence="4 8" id="KW-1003">Cell membrane</keyword>
<name>A0A2K2CCV3_POPTR</name>
<comment type="similarity">
    <text evidence="2 8">Belongs to the Casparian strip membrane proteins (CASP) family.</text>
</comment>
<evidence type="ECO:0000259" key="10">
    <source>
        <dbReference type="Pfam" id="PF04535"/>
    </source>
</evidence>
<accession>A0A2K2CCV3</accession>
<dbReference type="EMBL" id="CM009290">
    <property type="protein sequence ID" value="PNT59853.1"/>
    <property type="molecule type" value="Genomic_DNA"/>
</dbReference>
<keyword evidence="6 8" id="KW-1133">Transmembrane helix</keyword>
<dbReference type="AlphaFoldDB" id="A0A2K2CCV3"/>
<dbReference type="OrthoDB" id="749363at2759"/>
<reference evidence="11 12" key="1">
    <citation type="journal article" date="2006" name="Science">
        <title>The genome of black cottonwood, Populus trichocarpa (Torr. &amp; Gray).</title>
        <authorList>
            <person name="Tuskan G.A."/>
            <person name="Difazio S."/>
            <person name="Jansson S."/>
            <person name="Bohlmann J."/>
            <person name="Grigoriev I."/>
            <person name="Hellsten U."/>
            <person name="Putnam N."/>
            <person name="Ralph S."/>
            <person name="Rombauts S."/>
            <person name="Salamov A."/>
            <person name="Schein J."/>
            <person name="Sterck L."/>
            <person name="Aerts A."/>
            <person name="Bhalerao R.R."/>
            <person name="Bhalerao R.P."/>
            <person name="Blaudez D."/>
            <person name="Boerjan W."/>
            <person name="Brun A."/>
            <person name="Brunner A."/>
            <person name="Busov V."/>
            <person name="Campbell M."/>
            <person name="Carlson J."/>
            <person name="Chalot M."/>
            <person name="Chapman J."/>
            <person name="Chen G.L."/>
            <person name="Cooper D."/>
            <person name="Coutinho P.M."/>
            <person name="Couturier J."/>
            <person name="Covert S."/>
            <person name="Cronk Q."/>
            <person name="Cunningham R."/>
            <person name="Davis J."/>
            <person name="Degroeve S."/>
            <person name="Dejardin A."/>
            <person name="Depamphilis C."/>
            <person name="Detter J."/>
            <person name="Dirks B."/>
            <person name="Dubchak I."/>
            <person name="Duplessis S."/>
            <person name="Ehlting J."/>
            <person name="Ellis B."/>
            <person name="Gendler K."/>
            <person name="Goodstein D."/>
            <person name="Gribskov M."/>
            <person name="Grimwood J."/>
            <person name="Groover A."/>
            <person name="Gunter L."/>
            <person name="Hamberger B."/>
            <person name="Heinze B."/>
            <person name="Helariutta Y."/>
            <person name="Henrissat B."/>
            <person name="Holligan D."/>
            <person name="Holt R."/>
            <person name="Huang W."/>
            <person name="Islam-Faridi N."/>
            <person name="Jones S."/>
            <person name="Jones-Rhoades M."/>
            <person name="Jorgensen R."/>
            <person name="Joshi C."/>
            <person name="Kangasjarvi J."/>
            <person name="Karlsson J."/>
            <person name="Kelleher C."/>
            <person name="Kirkpatrick R."/>
            <person name="Kirst M."/>
            <person name="Kohler A."/>
            <person name="Kalluri U."/>
            <person name="Larimer F."/>
            <person name="Leebens-Mack J."/>
            <person name="Leple J.C."/>
            <person name="Locascio P."/>
            <person name="Lou Y."/>
            <person name="Lucas S."/>
            <person name="Martin F."/>
            <person name="Montanini B."/>
            <person name="Napoli C."/>
            <person name="Nelson D.R."/>
            <person name="Nelson C."/>
            <person name="Nieminen K."/>
            <person name="Nilsson O."/>
            <person name="Pereda V."/>
            <person name="Peter G."/>
            <person name="Philippe R."/>
            <person name="Pilate G."/>
            <person name="Poliakov A."/>
            <person name="Razumovskaya J."/>
            <person name="Richardson P."/>
            <person name="Rinaldi C."/>
            <person name="Ritland K."/>
            <person name="Rouze P."/>
            <person name="Ryaboy D."/>
            <person name="Schmutz J."/>
            <person name="Schrader J."/>
            <person name="Segerman B."/>
            <person name="Shin H."/>
            <person name="Siddiqui A."/>
            <person name="Sterky F."/>
            <person name="Terry A."/>
            <person name="Tsai C.J."/>
            <person name="Uberbacher E."/>
            <person name="Unneberg P."/>
            <person name="Vahala J."/>
            <person name="Wall K."/>
            <person name="Wessler S."/>
            <person name="Yang G."/>
            <person name="Yin T."/>
            <person name="Douglas C."/>
            <person name="Marra M."/>
            <person name="Sandberg G."/>
            <person name="Van de Peer Y."/>
            <person name="Rokhsar D."/>
        </authorList>
    </citation>
    <scope>NUCLEOTIDE SEQUENCE [LARGE SCALE GENOMIC DNA]</scope>
    <source>
        <strain evidence="12">cv. Nisqually</strain>
    </source>
</reference>
<comment type="subcellular location">
    <subcellularLocation>
        <location evidence="1 8">Cell membrane</location>
        <topology evidence="1 8">Multi-pass membrane protein</topology>
    </subcellularLocation>
</comment>
<gene>
    <name evidence="11" type="ORF">POPTR_001G436400</name>
</gene>
<feature type="transmembrane region" description="Helical" evidence="8">
    <location>
        <begin position="71"/>
        <end position="92"/>
    </location>
</feature>
<comment type="subunit">
    <text evidence="3 8">Homodimer and heterodimers.</text>
</comment>
<feature type="region of interest" description="Disordered" evidence="9">
    <location>
        <begin position="1"/>
        <end position="23"/>
    </location>
</feature>
<evidence type="ECO:0000256" key="4">
    <source>
        <dbReference type="ARBA" id="ARBA00022475"/>
    </source>
</evidence>
<organism evidence="11 12">
    <name type="scientific">Populus trichocarpa</name>
    <name type="common">Western balsam poplar</name>
    <name type="synonym">Populus balsamifera subsp. trichocarpa</name>
    <dbReference type="NCBI Taxonomy" id="3694"/>
    <lineage>
        <taxon>Eukaryota</taxon>
        <taxon>Viridiplantae</taxon>
        <taxon>Streptophyta</taxon>
        <taxon>Embryophyta</taxon>
        <taxon>Tracheophyta</taxon>
        <taxon>Spermatophyta</taxon>
        <taxon>Magnoliopsida</taxon>
        <taxon>eudicotyledons</taxon>
        <taxon>Gunneridae</taxon>
        <taxon>Pentapetalae</taxon>
        <taxon>rosids</taxon>
        <taxon>fabids</taxon>
        <taxon>Malpighiales</taxon>
        <taxon>Salicaceae</taxon>
        <taxon>Saliceae</taxon>
        <taxon>Populus</taxon>
    </lineage>
</organism>
<sequence>MEKKDEGNPPMAVMGSRDENEDVKSTMRTAETMLRLVPVALCVSALVVMLKNTQTNDYGSLSYSDLGAFRYLVNANGICAGYSLLSAVIVAMPRAWTMPQAWTFFLLDQVLTYVILAAGTVSTEVLYLANKGDTSIAWSAACASFGGFCHKALISTVITFVAVIFYAALSLVSSYKLFSKYDAPVVTQSGEGIKTVTLGSPPPPPPPPPSNLHLHLHAKLACPAHNNSPN</sequence>